<dbReference type="GO" id="GO:0003998">
    <property type="term" value="F:acylphosphatase activity"/>
    <property type="evidence" value="ECO:0007669"/>
    <property type="project" value="UniProtKB-EC"/>
</dbReference>
<evidence type="ECO:0000313" key="5">
    <source>
        <dbReference type="Proteomes" id="UP001147733"/>
    </source>
</evidence>
<protein>
    <recommendedName>
        <fullName evidence="1">acylphosphatase</fullName>
        <ecNumber evidence="1">3.6.1.7</ecNumber>
    </recommendedName>
</protein>
<dbReference type="Gene3D" id="3.30.70.100">
    <property type="match status" value="1"/>
</dbReference>
<evidence type="ECO:0000256" key="1">
    <source>
        <dbReference type="PROSITE-ProRule" id="PRU00520"/>
    </source>
</evidence>
<comment type="caution">
    <text evidence="4">The sequence shown here is derived from an EMBL/GenBank/DDBJ whole genome shotgun (WGS) entry which is preliminary data.</text>
</comment>
<reference evidence="4" key="1">
    <citation type="submission" date="2022-11" db="EMBL/GenBank/DDBJ databases">
        <authorList>
            <person name="Petersen C."/>
        </authorList>
    </citation>
    <scope>NUCLEOTIDE SEQUENCE</scope>
    <source>
        <strain evidence="4">IBT 23319</strain>
    </source>
</reference>
<dbReference type="PROSITE" id="PS51160">
    <property type="entry name" value="ACYLPHOSPHATASE_3"/>
    <property type="match status" value="1"/>
</dbReference>
<keyword evidence="5" id="KW-1185">Reference proteome</keyword>
<comment type="catalytic activity">
    <reaction evidence="1">
        <text>an acyl phosphate + H2O = a carboxylate + phosphate + H(+)</text>
        <dbReference type="Rhea" id="RHEA:14965"/>
        <dbReference type="ChEBI" id="CHEBI:15377"/>
        <dbReference type="ChEBI" id="CHEBI:15378"/>
        <dbReference type="ChEBI" id="CHEBI:29067"/>
        <dbReference type="ChEBI" id="CHEBI:43474"/>
        <dbReference type="ChEBI" id="CHEBI:59918"/>
        <dbReference type="EC" id="3.6.1.7"/>
    </reaction>
</comment>
<dbReference type="PANTHER" id="PTHR47268:SF4">
    <property type="entry name" value="ACYLPHOSPHATASE"/>
    <property type="match status" value="1"/>
</dbReference>
<dbReference type="PROSITE" id="PS00151">
    <property type="entry name" value="ACYLPHOSPHATASE_2"/>
    <property type="match status" value="1"/>
</dbReference>
<dbReference type="Proteomes" id="UP001147733">
    <property type="component" value="Unassembled WGS sequence"/>
</dbReference>
<name>A0A9W9TG98_PENCI</name>
<feature type="domain" description="Acylphosphatase-like" evidence="3">
    <location>
        <begin position="5"/>
        <end position="92"/>
    </location>
</feature>
<sequence>MNAKRIAFRVHGTVQGVGYRDFTQKCATSHGLTGWCRNTTCGRVEGEVQGDDETIKKLFQQLDQGPRMAHVVKIEQKLMDTKGDEDHFAVMRTMESRFPSDS</sequence>
<evidence type="ECO:0000256" key="2">
    <source>
        <dbReference type="RuleBase" id="RU004168"/>
    </source>
</evidence>
<gene>
    <name evidence="4" type="ORF">N7469_010171</name>
</gene>
<feature type="active site" evidence="1">
    <location>
        <position position="38"/>
    </location>
</feature>
<dbReference type="GeneID" id="81388243"/>
<keyword evidence="1" id="KW-0378">Hydrolase</keyword>
<dbReference type="OrthoDB" id="7961613at2759"/>
<dbReference type="InterPro" id="IPR036046">
    <property type="entry name" value="Acylphosphatase-like_dom_sf"/>
</dbReference>
<dbReference type="PANTHER" id="PTHR47268">
    <property type="entry name" value="ACYLPHOSPHATASE"/>
    <property type="match status" value="1"/>
</dbReference>
<dbReference type="RefSeq" id="XP_056496207.1">
    <property type="nucleotide sequence ID" value="XM_056649076.1"/>
</dbReference>
<comment type="similarity">
    <text evidence="2">Belongs to the acylphosphatase family.</text>
</comment>
<evidence type="ECO:0000313" key="4">
    <source>
        <dbReference type="EMBL" id="KAJ5221284.1"/>
    </source>
</evidence>
<proteinExistence type="inferred from homology"/>
<dbReference type="Pfam" id="PF00708">
    <property type="entry name" value="Acylphosphatase"/>
    <property type="match status" value="1"/>
</dbReference>
<dbReference type="AlphaFoldDB" id="A0A9W9TG98"/>
<reference evidence="4" key="2">
    <citation type="journal article" date="2023" name="IMA Fungus">
        <title>Comparative genomic study of the Penicillium genus elucidates a diverse pangenome and 15 lateral gene transfer events.</title>
        <authorList>
            <person name="Petersen C."/>
            <person name="Sorensen T."/>
            <person name="Nielsen M.R."/>
            <person name="Sondergaard T.E."/>
            <person name="Sorensen J.L."/>
            <person name="Fitzpatrick D.A."/>
            <person name="Frisvad J.C."/>
            <person name="Nielsen K.L."/>
        </authorList>
    </citation>
    <scope>NUCLEOTIDE SEQUENCE</scope>
    <source>
        <strain evidence="4">IBT 23319</strain>
    </source>
</reference>
<feature type="active site" evidence="1">
    <location>
        <position position="20"/>
    </location>
</feature>
<evidence type="ECO:0000259" key="3">
    <source>
        <dbReference type="PROSITE" id="PS51160"/>
    </source>
</evidence>
<dbReference type="EMBL" id="JAPQKT010000009">
    <property type="protein sequence ID" value="KAJ5221284.1"/>
    <property type="molecule type" value="Genomic_DNA"/>
</dbReference>
<dbReference type="PRINTS" id="PR00112">
    <property type="entry name" value="ACYLPHPHTASE"/>
</dbReference>
<dbReference type="EC" id="3.6.1.7" evidence="1"/>
<dbReference type="InterPro" id="IPR020456">
    <property type="entry name" value="Acylphosphatase"/>
</dbReference>
<dbReference type="SUPFAM" id="SSF54975">
    <property type="entry name" value="Acylphosphatase/BLUF domain-like"/>
    <property type="match status" value="1"/>
</dbReference>
<dbReference type="InterPro" id="IPR017968">
    <property type="entry name" value="Acylphosphatase_CS"/>
</dbReference>
<accession>A0A9W9TG98</accession>
<organism evidence="4 5">
    <name type="scientific">Penicillium citrinum</name>
    <dbReference type="NCBI Taxonomy" id="5077"/>
    <lineage>
        <taxon>Eukaryota</taxon>
        <taxon>Fungi</taxon>
        <taxon>Dikarya</taxon>
        <taxon>Ascomycota</taxon>
        <taxon>Pezizomycotina</taxon>
        <taxon>Eurotiomycetes</taxon>
        <taxon>Eurotiomycetidae</taxon>
        <taxon>Eurotiales</taxon>
        <taxon>Aspergillaceae</taxon>
        <taxon>Penicillium</taxon>
    </lineage>
</organism>
<dbReference type="InterPro" id="IPR001792">
    <property type="entry name" value="Acylphosphatase-like_dom"/>
</dbReference>